<dbReference type="AlphaFoldDB" id="A0A4U8QAP9"/>
<dbReference type="OrthoDB" id="9797178at2"/>
<feature type="domain" description="N-acetyltransferase" evidence="1">
    <location>
        <begin position="5"/>
        <end position="159"/>
    </location>
</feature>
<proteinExistence type="predicted"/>
<dbReference type="Pfam" id="PF13527">
    <property type="entry name" value="Acetyltransf_9"/>
    <property type="match status" value="1"/>
</dbReference>
<keyword evidence="2" id="KW-0808">Transferase</keyword>
<dbReference type="SUPFAM" id="SSF55729">
    <property type="entry name" value="Acyl-CoA N-acyltransferases (Nat)"/>
    <property type="match status" value="1"/>
</dbReference>
<evidence type="ECO:0000313" key="2">
    <source>
        <dbReference type="EMBL" id="TLD02110.1"/>
    </source>
</evidence>
<gene>
    <name evidence="2" type="ORF">DSM106044_00916</name>
</gene>
<dbReference type="GO" id="GO:0016747">
    <property type="term" value="F:acyltransferase activity, transferring groups other than amino-acyl groups"/>
    <property type="evidence" value="ECO:0007669"/>
    <property type="project" value="InterPro"/>
</dbReference>
<comment type="caution">
    <text evidence="2">The sequence shown here is derived from an EMBL/GenBank/DDBJ whole genome shotgun (WGS) entry which is preliminary data.</text>
</comment>
<dbReference type="InterPro" id="IPR016181">
    <property type="entry name" value="Acyl_CoA_acyltransferase"/>
</dbReference>
<dbReference type="PROSITE" id="PS51186">
    <property type="entry name" value="GNAT"/>
    <property type="match status" value="1"/>
</dbReference>
<keyword evidence="3" id="KW-1185">Reference proteome</keyword>
<dbReference type="Gene3D" id="3.40.630.30">
    <property type="match status" value="1"/>
</dbReference>
<dbReference type="PANTHER" id="PTHR43617">
    <property type="entry name" value="L-AMINO ACID N-ACETYLTRANSFERASE"/>
    <property type="match status" value="1"/>
</dbReference>
<dbReference type="PANTHER" id="PTHR43617:SF38">
    <property type="entry name" value="N-ACETYLTRANSFERASE DOMAIN-CONTAINING PROTEIN"/>
    <property type="match status" value="1"/>
</dbReference>
<dbReference type="EMBL" id="QGQD01000022">
    <property type="protein sequence ID" value="TLD02110.1"/>
    <property type="molecule type" value="Genomic_DNA"/>
</dbReference>
<name>A0A4U8QAP9_9FIRM</name>
<accession>A0A4U8QAP9</accession>
<sequence length="213" mass="24575">MIEKFNIRLEKPEDYRTVEELTREAFWNVYVPGCTEHFMIHNLRNHKEFIKELDLVAELDGKIVGHIAYSLGAIVTDAGEAFEVVCFGPVSVHPDYKKKGIGSALIRYSLDRAKELGYQAVCIFGDPRYYSRFGFHCAEKYEVKTEDGKYAVPMQLLELIPGVLKGIEGRFIESSGFEVNEEEFEAFENTFPPKEKKEEESQIDFRVLVNLRF</sequence>
<dbReference type="RefSeq" id="WP_044289253.1">
    <property type="nucleotide sequence ID" value="NZ_CABMJZ010000133.1"/>
</dbReference>
<evidence type="ECO:0000259" key="1">
    <source>
        <dbReference type="PROSITE" id="PS51186"/>
    </source>
</evidence>
<dbReference type="InterPro" id="IPR000182">
    <property type="entry name" value="GNAT_dom"/>
</dbReference>
<dbReference type="Proteomes" id="UP000306509">
    <property type="component" value="Unassembled WGS sequence"/>
</dbReference>
<dbReference type="InterPro" id="IPR050276">
    <property type="entry name" value="MshD_Acetyltransferase"/>
</dbReference>
<reference evidence="2 3" key="1">
    <citation type="journal article" date="2019" name="Anaerobe">
        <title>Detection of Robinsoniella peoriensis in multiple bone samples of a trauma patient.</title>
        <authorList>
            <person name="Schrottner P."/>
            <person name="Hartwich K."/>
            <person name="Bunk B."/>
            <person name="Schober I."/>
            <person name="Helbig S."/>
            <person name="Rudolph W.W."/>
            <person name="Gunzer F."/>
        </authorList>
    </citation>
    <scope>NUCLEOTIDE SEQUENCE [LARGE SCALE GENOMIC DNA]</scope>
    <source>
        <strain evidence="2 3">DSM 106044</strain>
    </source>
</reference>
<organism evidence="2 3">
    <name type="scientific">Robinsoniella peoriensis</name>
    <dbReference type="NCBI Taxonomy" id="180332"/>
    <lineage>
        <taxon>Bacteria</taxon>
        <taxon>Bacillati</taxon>
        <taxon>Bacillota</taxon>
        <taxon>Clostridia</taxon>
        <taxon>Lachnospirales</taxon>
        <taxon>Lachnospiraceae</taxon>
        <taxon>Robinsoniella</taxon>
    </lineage>
</organism>
<evidence type="ECO:0000313" key="3">
    <source>
        <dbReference type="Proteomes" id="UP000306509"/>
    </source>
</evidence>
<dbReference type="CDD" id="cd04301">
    <property type="entry name" value="NAT_SF"/>
    <property type="match status" value="1"/>
</dbReference>
<dbReference type="STRING" id="180332.GCA_000797495_04198"/>
<protein>
    <submittedName>
        <fullName evidence="2">Putative acetyltransferase</fullName>
    </submittedName>
</protein>